<proteinExistence type="predicted"/>
<sequence>MTKPQIPDLKAFYRLPFEEGSFELTEKTLNLNSTFQKPDYPFPVAVRNVLFRNEILTLGVKIDDEPEQLVFLKVSQHALLVSCDSGTYPSFLSRHAYLGLYSLIGYSTGKCFKKYFWPDFFDPQTGRSKFLTVYNDRQGLDIEVKSKYPHFYRPGDALIEWLHEPKNSVQNLRADTLEHVTMDESSSSGMALGYFLADINLSSIHSNHYPFLVPFLGIPTKDRERIKSFVSTLASEMDLQGTACTPVQQRLNAICFKMRELAPVDSVCWWKPFSPDATKRGKGSQLLELWHEAKRLILSQKFVFYYNTHGLKYLSEKPTRRWATPCFIRKERPQLVLKRLDKGDYYQFELRFRAHKKVLLPEKRNIAFFVNSRTDPANLYLLDQFTDFQLVLFFSRYGYKLAILKCHYKDEIKAFMDYVTERYELMAH</sequence>
<evidence type="ECO:0000313" key="1">
    <source>
        <dbReference type="EMBL" id="MBN7812448.1"/>
    </source>
</evidence>
<accession>A0ABS3C610</accession>
<dbReference type="Proteomes" id="UP000664317">
    <property type="component" value="Unassembled WGS sequence"/>
</dbReference>
<evidence type="ECO:0000313" key="2">
    <source>
        <dbReference type="Proteomes" id="UP000664317"/>
    </source>
</evidence>
<gene>
    <name evidence="1" type="ORF">J0A68_15955</name>
</gene>
<comment type="caution">
    <text evidence="1">The sequence shown here is derived from an EMBL/GenBank/DDBJ whole genome shotgun (WGS) entry which is preliminary data.</text>
</comment>
<protein>
    <submittedName>
        <fullName evidence="1">Uncharacterized protein</fullName>
    </submittedName>
</protein>
<organism evidence="1 2">
    <name type="scientific">Algoriphagus oliviformis</name>
    <dbReference type="NCBI Taxonomy" id="2811231"/>
    <lineage>
        <taxon>Bacteria</taxon>
        <taxon>Pseudomonadati</taxon>
        <taxon>Bacteroidota</taxon>
        <taxon>Cytophagia</taxon>
        <taxon>Cytophagales</taxon>
        <taxon>Cyclobacteriaceae</taxon>
        <taxon>Algoriphagus</taxon>
    </lineage>
</organism>
<dbReference type="EMBL" id="JAFKCT010000007">
    <property type="protein sequence ID" value="MBN7812448.1"/>
    <property type="molecule type" value="Genomic_DNA"/>
</dbReference>
<dbReference type="RefSeq" id="WP_206579229.1">
    <property type="nucleotide sequence ID" value="NZ_JAFKCT010000007.1"/>
</dbReference>
<keyword evidence="2" id="KW-1185">Reference proteome</keyword>
<name>A0ABS3C610_9BACT</name>
<reference evidence="1 2" key="1">
    <citation type="submission" date="2021-03" db="EMBL/GenBank/DDBJ databases">
        <title>novel species isolated from a fishpond in China.</title>
        <authorList>
            <person name="Lu H."/>
            <person name="Cai Z."/>
        </authorList>
    </citation>
    <scope>NUCLEOTIDE SEQUENCE [LARGE SCALE GENOMIC DNA]</scope>
    <source>
        <strain evidence="1 2">H41</strain>
    </source>
</reference>